<sequence>MKEWMQMKLRKEQEKMEKKREEEEKVRREEEQRRLWQEQERRQTELRRLNEETELRIISTVAREMHHFIAEIRNDIQTALGARSRIPKEKGKGKAKTLDDHAADELLKYLQGEIAESFREGAELEKEEVKQLRWKFRQLVITQVDKNRGELVLMCPSTYQHALKKMFIYNNAYIRTSGEETEILAGMRADYKAAGLEKVAAWNGKGRIGNAYVLPKHKDLSKWRPIAPANTEPTRTGSRRLGRALNALLARLPAAEHFNIGAITQLKENLRMIEEKHGCKKESAMMVLRSYDIKEMFTSLPHEAIVEAVEWLLREWERKGRTKIVGIPMGKNFSPPLACILCAKYETKFIRSLGKDRALFHGIRFMDDVATTVLMDRRREESFHQAEEIMKAFENCYGEKLTLLRTDVGDNTINFIGAKVSVEADPVRFMVAPQMKNQDWITDGMMPFKSF</sequence>
<name>A0A388L0I1_CHABU</name>
<accession>A0A388L0I1</accession>
<evidence type="ECO:0000313" key="3">
    <source>
        <dbReference type="EMBL" id="GBG75778.1"/>
    </source>
</evidence>
<feature type="domain" description="Reverse transcriptase" evidence="2">
    <location>
        <begin position="195"/>
        <end position="420"/>
    </location>
</feature>
<dbReference type="AlphaFoldDB" id="A0A388L0I1"/>
<proteinExistence type="predicted"/>
<feature type="region of interest" description="Disordered" evidence="1">
    <location>
        <begin position="1"/>
        <end position="37"/>
    </location>
</feature>
<dbReference type="Gramene" id="GBG75778">
    <property type="protein sequence ID" value="GBG75778"/>
    <property type="gene ID" value="CBR_g21022"/>
</dbReference>
<organism evidence="3 4">
    <name type="scientific">Chara braunii</name>
    <name type="common">Braun's stonewort</name>
    <dbReference type="NCBI Taxonomy" id="69332"/>
    <lineage>
        <taxon>Eukaryota</taxon>
        <taxon>Viridiplantae</taxon>
        <taxon>Streptophyta</taxon>
        <taxon>Charophyceae</taxon>
        <taxon>Charales</taxon>
        <taxon>Characeae</taxon>
        <taxon>Chara</taxon>
    </lineage>
</organism>
<evidence type="ECO:0000256" key="1">
    <source>
        <dbReference type="SAM" id="MobiDB-lite"/>
    </source>
</evidence>
<keyword evidence="4" id="KW-1185">Reference proteome</keyword>
<protein>
    <recommendedName>
        <fullName evidence="2">Reverse transcriptase domain-containing protein</fullName>
    </recommendedName>
</protein>
<dbReference type="EMBL" id="BFEA01000231">
    <property type="protein sequence ID" value="GBG75778.1"/>
    <property type="molecule type" value="Genomic_DNA"/>
</dbReference>
<dbReference type="Proteomes" id="UP000265515">
    <property type="component" value="Unassembled WGS sequence"/>
</dbReference>
<dbReference type="InterPro" id="IPR000477">
    <property type="entry name" value="RT_dom"/>
</dbReference>
<evidence type="ECO:0000259" key="2">
    <source>
        <dbReference type="PROSITE" id="PS50878"/>
    </source>
</evidence>
<dbReference type="PROSITE" id="PS50878">
    <property type="entry name" value="RT_POL"/>
    <property type="match status" value="1"/>
</dbReference>
<evidence type="ECO:0000313" key="4">
    <source>
        <dbReference type="Proteomes" id="UP000265515"/>
    </source>
</evidence>
<reference evidence="3 4" key="1">
    <citation type="journal article" date="2018" name="Cell">
        <title>The Chara Genome: Secondary Complexity and Implications for Plant Terrestrialization.</title>
        <authorList>
            <person name="Nishiyama T."/>
            <person name="Sakayama H."/>
            <person name="Vries J.D."/>
            <person name="Buschmann H."/>
            <person name="Saint-Marcoux D."/>
            <person name="Ullrich K.K."/>
            <person name="Haas F.B."/>
            <person name="Vanderstraeten L."/>
            <person name="Becker D."/>
            <person name="Lang D."/>
            <person name="Vosolsobe S."/>
            <person name="Rombauts S."/>
            <person name="Wilhelmsson P.K.I."/>
            <person name="Janitza P."/>
            <person name="Kern R."/>
            <person name="Heyl A."/>
            <person name="Rumpler F."/>
            <person name="Villalobos L.I.A.C."/>
            <person name="Clay J.M."/>
            <person name="Skokan R."/>
            <person name="Toyoda A."/>
            <person name="Suzuki Y."/>
            <person name="Kagoshima H."/>
            <person name="Schijlen E."/>
            <person name="Tajeshwar N."/>
            <person name="Catarino B."/>
            <person name="Hetherington A.J."/>
            <person name="Saltykova A."/>
            <person name="Bonnot C."/>
            <person name="Breuninger H."/>
            <person name="Symeonidi A."/>
            <person name="Radhakrishnan G.V."/>
            <person name="Van Nieuwerburgh F."/>
            <person name="Deforce D."/>
            <person name="Chang C."/>
            <person name="Karol K.G."/>
            <person name="Hedrich R."/>
            <person name="Ulvskov P."/>
            <person name="Glockner G."/>
            <person name="Delwiche C.F."/>
            <person name="Petrasek J."/>
            <person name="Van de Peer Y."/>
            <person name="Friml J."/>
            <person name="Beilby M."/>
            <person name="Dolan L."/>
            <person name="Kohara Y."/>
            <person name="Sugano S."/>
            <person name="Fujiyama A."/>
            <person name="Delaux P.-M."/>
            <person name="Quint M."/>
            <person name="TheiBen G."/>
            <person name="Hagemann M."/>
            <person name="Harholt J."/>
            <person name="Dunand C."/>
            <person name="Zachgo S."/>
            <person name="Langdale J."/>
            <person name="Maumus F."/>
            <person name="Straeten D.V.D."/>
            <person name="Gould S.B."/>
            <person name="Rensing S.A."/>
        </authorList>
    </citation>
    <scope>NUCLEOTIDE SEQUENCE [LARGE SCALE GENOMIC DNA]</scope>
    <source>
        <strain evidence="3 4">S276</strain>
    </source>
</reference>
<comment type="caution">
    <text evidence="3">The sequence shown here is derived from an EMBL/GenBank/DDBJ whole genome shotgun (WGS) entry which is preliminary data.</text>
</comment>
<gene>
    <name evidence="3" type="ORF">CBR_g21022</name>
</gene>